<evidence type="ECO:0000256" key="1">
    <source>
        <dbReference type="ARBA" id="ARBA00008520"/>
    </source>
</evidence>
<dbReference type="InterPro" id="IPR050490">
    <property type="entry name" value="Bact_solute-bd_prot1"/>
</dbReference>
<dbReference type="PROSITE" id="PS51257">
    <property type="entry name" value="PROKAR_LIPOPROTEIN"/>
    <property type="match status" value="1"/>
</dbReference>
<proteinExistence type="inferred from homology"/>
<dbReference type="PANTHER" id="PTHR43649:SF29">
    <property type="entry name" value="OSMOPROTECTIVE COMPOUNDS-BINDING PROTEIN GGTB"/>
    <property type="match status" value="1"/>
</dbReference>
<evidence type="ECO:0000313" key="4">
    <source>
        <dbReference type="EMBL" id="MBE6833160.1"/>
    </source>
</evidence>
<evidence type="ECO:0000256" key="2">
    <source>
        <dbReference type="ARBA" id="ARBA00022448"/>
    </source>
</evidence>
<dbReference type="PANTHER" id="PTHR43649">
    <property type="entry name" value="ARABINOSE-BINDING PROTEIN-RELATED"/>
    <property type="match status" value="1"/>
</dbReference>
<comment type="caution">
    <text evidence="4">The sequence shown here is derived from an EMBL/GenBank/DDBJ whole genome shotgun (WGS) entry which is preliminary data.</text>
</comment>
<evidence type="ECO:0000256" key="3">
    <source>
        <dbReference type="SAM" id="SignalP"/>
    </source>
</evidence>
<dbReference type="EMBL" id="SVNY01000002">
    <property type="protein sequence ID" value="MBE6833160.1"/>
    <property type="molecule type" value="Genomic_DNA"/>
</dbReference>
<dbReference type="Pfam" id="PF13416">
    <property type="entry name" value="SBP_bac_8"/>
    <property type="match status" value="1"/>
</dbReference>
<keyword evidence="2" id="KW-0813">Transport</keyword>
<dbReference type="RefSeq" id="WP_326840215.1">
    <property type="nucleotide sequence ID" value="NZ_SVNY01000002.1"/>
</dbReference>
<feature type="signal peptide" evidence="3">
    <location>
        <begin position="1"/>
        <end position="22"/>
    </location>
</feature>
<name>A0A928Q4P9_9FIRM</name>
<organism evidence="4 5">
    <name type="scientific">Faecalispora sporosphaeroides</name>
    <dbReference type="NCBI Taxonomy" id="1549"/>
    <lineage>
        <taxon>Bacteria</taxon>
        <taxon>Bacillati</taxon>
        <taxon>Bacillota</taxon>
        <taxon>Clostridia</taxon>
        <taxon>Eubacteriales</taxon>
        <taxon>Oscillospiraceae</taxon>
        <taxon>Faecalispora</taxon>
    </lineage>
</organism>
<dbReference type="Proteomes" id="UP000754750">
    <property type="component" value="Unassembled WGS sequence"/>
</dbReference>
<dbReference type="Gene3D" id="3.40.190.10">
    <property type="entry name" value="Periplasmic binding protein-like II"/>
    <property type="match status" value="2"/>
</dbReference>
<comment type="similarity">
    <text evidence="1">Belongs to the bacterial solute-binding protein 1 family.</text>
</comment>
<keyword evidence="3" id="KW-0732">Signal</keyword>
<reference evidence="4" key="1">
    <citation type="submission" date="2019-04" db="EMBL/GenBank/DDBJ databases">
        <title>Evolution of Biomass-Degrading Anaerobic Consortia Revealed by Metagenomics.</title>
        <authorList>
            <person name="Peng X."/>
        </authorList>
    </citation>
    <scope>NUCLEOTIDE SEQUENCE</scope>
    <source>
        <strain evidence="4">SIG551</strain>
    </source>
</reference>
<dbReference type="SUPFAM" id="SSF53850">
    <property type="entry name" value="Periplasmic binding protein-like II"/>
    <property type="match status" value="1"/>
</dbReference>
<sequence length="430" mass="46218">MKKWIAFSLAAAIGVLSFTGCSGQTGTASGAGSSQAGQEVTLTFPCIWVGSDSKAKVFGEMVAGFNTEYAGKYQIKLEEQTYYDAYRDKIRTLISTGAAPDLFTVQDFPDLELYASSGKLMNLTDLLAESDMASRFEDGIVERAQIDGANYAMPYESAVVPIMYNQKLLEEAGVTSIPTTYDEFWDACAKLKAKNIFPTTQMTSANAWTSMLWYSYALAACGGADVYKNGFDDPAFEKAAEIMVKLFQNTSSDAVGADATVVNGHFFNERAAIYTNGSWILGRIKKEGVQGLYDNLVLAPGLSYGGKNGGAYISTIQAYLVAGKQDDPQKAEAAKAFLRYVSDPERVVELANSSGALFAIKMDASKIADPLQAEIVKQSAAASFMIGHFQGSVPTAVANEFPAALESLVIGDITPAEFVQHLKEVKDSNS</sequence>
<gene>
    <name evidence="4" type="ORF">E7512_06195</name>
</gene>
<feature type="chain" id="PRO_5038933310" evidence="3">
    <location>
        <begin position="23"/>
        <end position="430"/>
    </location>
</feature>
<dbReference type="AlphaFoldDB" id="A0A928Q4P9"/>
<evidence type="ECO:0000313" key="5">
    <source>
        <dbReference type="Proteomes" id="UP000754750"/>
    </source>
</evidence>
<accession>A0A928Q4P9</accession>
<protein>
    <submittedName>
        <fullName evidence="4">Extracellular solute-binding protein</fullName>
    </submittedName>
</protein>
<dbReference type="InterPro" id="IPR006059">
    <property type="entry name" value="SBP"/>
</dbReference>